<dbReference type="AlphaFoldDB" id="A0A517SY66"/>
<gene>
    <name evidence="1" type="ORF">SV7mr_36210</name>
</gene>
<dbReference type="OrthoDB" id="283520at2"/>
<sequence length="211" mass="23872">MLRSIDLPSEIDSIPVPQQTEQGIRLLEQRIQAFQDCWAQSHAEQFVAADYFLVYQTLQWLAKAQPMIGSRFLEWGCGFAAVACLADSLNWNSHAIESHPDLVQQAKQTIQQWSANGQELARVQLFAGNFLPPGAEHLADDPTLPSLYHEGKNPYHAWDLELDDFALVYSYPWPGEDEFHAAVFDRYAAPGAMLLMFLGPNHMQLSRKVND</sequence>
<protein>
    <recommendedName>
        <fullName evidence="3">Class I SAM-dependent methyltransferase</fullName>
    </recommendedName>
</protein>
<organism evidence="1 2">
    <name type="scientific">Stieleria bergensis</name>
    <dbReference type="NCBI Taxonomy" id="2528025"/>
    <lineage>
        <taxon>Bacteria</taxon>
        <taxon>Pseudomonadati</taxon>
        <taxon>Planctomycetota</taxon>
        <taxon>Planctomycetia</taxon>
        <taxon>Pirellulales</taxon>
        <taxon>Pirellulaceae</taxon>
        <taxon>Stieleria</taxon>
    </lineage>
</organism>
<accession>A0A517SY66</accession>
<dbReference type="SUPFAM" id="SSF53335">
    <property type="entry name" value="S-adenosyl-L-methionine-dependent methyltransferases"/>
    <property type="match status" value="1"/>
</dbReference>
<dbReference type="EMBL" id="CP036272">
    <property type="protein sequence ID" value="QDT61090.1"/>
    <property type="molecule type" value="Genomic_DNA"/>
</dbReference>
<keyword evidence="2" id="KW-1185">Reference proteome</keyword>
<name>A0A517SY66_9BACT</name>
<evidence type="ECO:0000313" key="2">
    <source>
        <dbReference type="Proteomes" id="UP000315003"/>
    </source>
</evidence>
<evidence type="ECO:0000313" key="1">
    <source>
        <dbReference type="EMBL" id="QDT61090.1"/>
    </source>
</evidence>
<dbReference type="InterPro" id="IPR029063">
    <property type="entry name" value="SAM-dependent_MTases_sf"/>
</dbReference>
<dbReference type="Proteomes" id="UP000315003">
    <property type="component" value="Chromosome"/>
</dbReference>
<dbReference type="RefSeq" id="WP_145274759.1">
    <property type="nucleotide sequence ID" value="NZ_CP036272.1"/>
</dbReference>
<evidence type="ECO:0008006" key="3">
    <source>
        <dbReference type="Google" id="ProtNLM"/>
    </source>
</evidence>
<dbReference type="Gene3D" id="3.40.50.150">
    <property type="entry name" value="Vaccinia Virus protein VP39"/>
    <property type="match status" value="1"/>
</dbReference>
<proteinExistence type="predicted"/>
<reference evidence="1 2" key="1">
    <citation type="submission" date="2019-02" db="EMBL/GenBank/DDBJ databases">
        <title>Deep-cultivation of Planctomycetes and their phenomic and genomic characterization uncovers novel biology.</title>
        <authorList>
            <person name="Wiegand S."/>
            <person name="Jogler M."/>
            <person name="Boedeker C."/>
            <person name="Pinto D."/>
            <person name="Vollmers J."/>
            <person name="Rivas-Marin E."/>
            <person name="Kohn T."/>
            <person name="Peeters S.H."/>
            <person name="Heuer A."/>
            <person name="Rast P."/>
            <person name="Oberbeckmann S."/>
            <person name="Bunk B."/>
            <person name="Jeske O."/>
            <person name="Meyerdierks A."/>
            <person name="Storesund J.E."/>
            <person name="Kallscheuer N."/>
            <person name="Luecker S."/>
            <person name="Lage O.M."/>
            <person name="Pohl T."/>
            <person name="Merkel B.J."/>
            <person name="Hornburger P."/>
            <person name="Mueller R.-W."/>
            <person name="Bruemmer F."/>
            <person name="Labrenz M."/>
            <person name="Spormann A.M."/>
            <person name="Op den Camp H."/>
            <person name="Overmann J."/>
            <person name="Amann R."/>
            <person name="Jetten M.S.M."/>
            <person name="Mascher T."/>
            <person name="Medema M.H."/>
            <person name="Devos D.P."/>
            <person name="Kaster A.-K."/>
            <person name="Ovreas L."/>
            <person name="Rohde M."/>
            <person name="Galperin M.Y."/>
            <person name="Jogler C."/>
        </authorList>
    </citation>
    <scope>NUCLEOTIDE SEQUENCE [LARGE SCALE GENOMIC DNA]</scope>
    <source>
        <strain evidence="1 2">SV_7m_r</strain>
    </source>
</reference>